<dbReference type="HOGENOM" id="CLU_1185712_0_0_1"/>
<keyword evidence="3" id="KW-1185">Reference proteome</keyword>
<evidence type="ECO:0000256" key="1">
    <source>
        <dbReference type="SAM" id="SignalP"/>
    </source>
</evidence>
<reference evidence="3" key="1">
    <citation type="journal article" date="2015" name="Genome Announc.">
        <title>Genome sequence of the AIDS-associated pathogen Penicillium marneffei (ATCC18224) and its near taxonomic relative Talaromyces stipitatus (ATCC10500).</title>
        <authorList>
            <person name="Nierman W.C."/>
            <person name="Fedorova-Abrams N.D."/>
            <person name="Andrianopoulos A."/>
        </authorList>
    </citation>
    <scope>NUCLEOTIDE SEQUENCE [LARGE SCALE GENOMIC DNA]</scope>
    <source>
        <strain evidence="3">ATCC 10500 / CBS 375.48 / QM 6759 / NRRL 1006</strain>
    </source>
</reference>
<name>B8MCX4_TALSN</name>
<accession>B8MCX4</accession>
<organism evidence="2 3">
    <name type="scientific">Talaromyces stipitatus (strain ATCC 10500 / CBS 375.48 / QM 6759 / NRRL 1006)</name>
    <name type="common">Penicillium stipitatum</name>
    <dbReference type="NCBI Taxonomy" id="441959"/>
    <lineage>
        <taxon>Eukaryota</taxon>
        <taxon>Fungi</taxon>
        <taxon>Dikarya</taxon>
        <taxon>Ascomycota</taxon>
        <taxon>Pezizomycotina</taxon>
        <taxon>Eurotiomycetes</taxon>
        <taxon>Eurotiomycetidae</taxon>
        <taxon>Eurotiales</taxon>
        <taxon>Trichocomaceae</taxon>
        <taxon>Talaromyces</taxon>
        <taxon>Talaromyces sect. Talaromyces</taxon>
    </lineage>
</organism>
<evidence type="ECO:0000313" key="2">
    <source>
        <dbReference type="EMBL" id="EED17500.1"/>
    </source>
</evidence>
<dbReference type="AlphaFoldDB" id="B8MCX4"/>
<evidence type="ECO:0000313" key="3">
    <source>
        <dbReference type="Proteomes" id="UP000001745"/>
    </source>
</evidence>
<feature type="chain" id="PRO_5002874977" evidence="1">
    <location>
        <begin position="20"/>
        <end position="234"/>
    </location>
</feature>
<dbReference type="InParanoid" id="B8MCX4"/>
<sequence length="234" mass="25904">MAFNSILIVVGLLGGIIVAQDASDGVVFKPSRKDSTLDAFGNSSLSFSRLFSAQDYLGGRLFARDQTCEYPVPCEGNEWCCPAGSNCVSANNDTHQDVAYSSTCSARLSSTAAPTVLNAEKTTSAVLTRPRHAEVRFALKLALCVAVIMFVPGAQPVMSGEGKIVARSLTQVARMLMDYIDYDDIYTDIYNIYDFCFHVDCYTGVYKHQDFYFDIDVYTDIYKDPAFYYHFGGY</sequence>
<proteinExistence type="predicted"/>
<dbReference type="Proteomes" id="UP000001745">
    <property type="component" value="Unassembled WGS sequence"/>
</dbReference>
<gene>
    <name evidence="2" type="ORF">TSTA_113260</name>
</gene>
<keyword evidence="1" id="KW-0732">Signal</keyword>
<dbReference type="VEuPathDB" id="FungiDB:TSTA_113260"/>
<dbReference type="RefSeq" id="XP_002481492.1">
    <property type="nucleotide sequence ID" value="XM_002481447.1"/>
</dbReference>
<protein>
    <submittedName>
        <fullName evidence="2">Uncharacterized protein</fullName>
    </submittedName>
</protein>
<dbReference type="EMBL" id="EQ962655">
    <property type="protein sequence ID" value="EED17500.1"/>
    <property type="molecule type" value="Genomic_DNA"/>
</dbReference>
<dbReference type="GeneID" id="8101638"/>
<feature type="signal peptide" evidence="1">
    <location>
        <begin position="1"/>
        <end position="19"/>
    </location>
</feature>